<feature type="transmembrane region" description="Helical" evidence="1">
    <location>
        <begin position="125"/>
        <end position="144"/>
    </location>
</feature>
<dbReference type="Proteomes" id="UP000008461">
    <property type="component" value="Chromosome"/>
</dbReference>
<dbReference type="InterPro" id="IPR011138">
    <property type="entry name" value="Cytochrome_b-558"/>
</dbReference>
<dbReference type="SUPFAM" id="SSF81343">
    <property type="entry name" value="Fumarate reductase respiratory complex transmembrane subunits"/>
    <property type="match status" value="1"/>
</dbReference>
<dbReference type="CDD" id="cd03498">
    <property type="entry name" value="SQR_TypeB_2_TM"/>
    <property type="match status" value="1"/>
</dbReference>
<evidence type="ECO:0000256" key="1">
    <source>
        <dbReference type="SAM" id="Phobius"/>
    </source>
</evidence>
<name>F4L1Q7_HALH1</name>
<organism evidence="2 3">
    <name type="scientific">Haliscomenobacter hydrossis (strain ATCC 27775 / DSM 1100 / LMG 10767 / O)</name>
    <dbReference type="NCBI Taxonomy" id="760192"/>
    <lineage>
        <taxon>Bacteria</taxon>
        <taxon>Pseudomonadati</taxon>
        <taxon>Bacteroidota</taxon>
        <taxon>Saprospiria</taxon>
        <taxon>Saprospirales</taxon>
        <taxon>Haliscomenobacteraceae</taxon>
        <taxon>Haliscomenobacter</taxon>
    </lineage>
</organism>
<accession>F4L1Q7</accession>
<feature type="transmembrane region" description="Helical" evidence="1">
    <location>
        <begin position="72"/>
        <end position="95"/>
    </location>
</feature>
<dbReference type="RefSeq" id="WP_013764120.1">
    <property type="nucleotide sequence ID" value="NC_015510.1"/>
</dbReference>
<dbReference type="AlphaFoldDB" id="F4L1Q7"/>
<sequence length="244" mass="27332">MSWLTNTLSPVGLSWFGGFLTSSIGKKVLMALTGLFLISFLPVHLLGNLYLMKDDGGRDFNLYAEFMTHNKIIKAVSYTLYLSIVLHAIQGLLLWRQNASARGQNYAVKVTRAVGTNARAATRMGWLGTILLIFIVLHMYQFWLQMKLGNVPMASYGGEVIKDLYTPVMVAFADPIFVVIYVVSMIAIAFHLWHGFQSAFQTLGLNHSKYTRFIKALGQAYSVLIPAGFAIIPIYVYGDTMGWW</sequence>
<feature type="transmembrane region" description="Helical" evidence="1">
    <location>
        <begin position="164"/>
        <end position="193"/>
    </location>
</feature>
<dbReference type="Gene3D" id="1.20.1300.10">
    <property type="entry name" value="Fumarate reductase/succinate dehydrogenase, transmembrane subunit"/>
    <property type="match status" value="1"/>
</dbReference>
<dbReference type="GO" id="GO:0016020">
    <property type="term" value="C:membrane"/>
    <property type="evidence" value="ECO:0007669"/>
    <property type="project" value="InterPro"/>
</dbReference>
<protein>
    <submittedName>
        <fullName evidence="2">Succinate dehydrogenase (Or fumarate reductase) cytochrome b subunit, b558 family</fullName>
    </submittedName>
</protein>
<reference key="2">
    <citation type="submission" date="2011-04" db="EMBL/GenBank/DDBJ databases">
        <title>Complete sequence of chromosome of Haliscomenobacter hydrossis DSM 1100.</title>
        <authorList>
            <consortium name="US DOE Joint Genome Institute (JGI-PGF)"/>
            <person name="Lucas S."/>
            <person name="Han J."/>
            <person name="Lapidus A."/>
            <person name="Bruce D."/>
            <person name="Goodwin L."/>
            <person name="Pitluck S."/>
            <person name="Peters L."/>
            <person name="Kyrpides N."/>
            <person name="Mavromatis K."/>
            <person name="Ivanova N."/>
            <person name="Ovchinnikova G."/>
            <person name="Pagani I."/>
            <person name="Daligault H."/>
            <person name="Detter J.C."/>
            <person name="Han C."/>
            <person name="Land M."/>
            <person name="Hauser L."/>
            <person name="Markowitz V."/>
            <person name="Cheng J.-F."/>
            <person name="Hugenholtz P."/>
            <person name="Woyke T."/>
            <person name="Wu D."/>
            <person name="Verbarg S."/>
            <person name="Frueling A."/>
            <person name="Brambilla E."/>
            <person name="Klenk H.-P."/>
            <person name="Eisen J.A."/>
        </authorList>
    </citation>
    <scope>NUCLEOTIDE SEQUENCE</scope>
    <source>
        <strain>DSM 1100</strain>
    </source>
</reference>
<keyword evidence="1" id="KW-0812">Transmembrane</keyword>
<dbReference type="STRING" id="760192.Halhy_1677"/>
<proteinExistence type="predicted"/>
<dbReference type="EMBL" id="CP002691">
    <property type="protein sequence ID" value="AEE49566.1"/>
    <property type="molecule type" value="Genomic_DNA"/>
</dbReference>
<feature type="transmembrane region" description="Helical" evidence="1">
    <location>
        <begin position="213"/>
        <end position="237"/>
    </location>
</feature>
<dbReference type="HOGENOM" id="CLU_077968_0_1_10"/>
<dbReference type="eggNOG" id="ENOG502Z7RU">
    <property type="taxonomic scope" value="Bacteria"/>
</dbReference>
<dbReference type="KEGG" id="hhy:Halhy_1677"/>
<keyword evidence="1" id="KW-1133">Transmembrane helix</keyword>
<gene>
    <name evidence="2" type="ordered locus">Halhy_1677</name>
</gene>
<feature type="transmembrane region" description="Helical" evidence="1">
    <location>
        <begin position="28"/>
        <end position="52"/>
    </location>
</feature>
<dbReference type="InterPro" id="IPR034804">
    <property type="entry name" value="SQR/QFR_C/D"/>
</dbReference>
<keyword evidence="3" id="KW-1185">Reference proteome</keyword>
<keyword evidence="1" id="KW-0472">Membrane</keyword>
<reference evidence="2 3" key="1">
    <citation type="journal article" date="2011" name="Stand. Genomic Sci.">
        <title>Complete genome sequence of Haliscomenobacter hydrossis type strain (O).</title>
        <authorList>
            <consortium name="US DOE Joint Genome Institute (JGI-PGF)"/>
            <person name="Daligault H."/>
            <person name="Lapidus A."/>
            <person name="Zeytun A."/>
            <person name="Nolan M."/>
            <person name="Lucas S."/>
            <person name="Del Rio T.G."/>
            <person name="Tice H."/>
            <person name="Cheng J.F."/>
            <person name="Tapia R."/>
            <person name="Han C."/>
            <person name="Goodwin L."/>
            <person name="Pitluck S."/>
            <person name="Liolios K."/>
            <person name="Pagani I."/>
            <person name="Ivanova N."/>
            <person name="Huntemann M."/>
            <person name="Mavromatis K."/>
            <person name="Mikhailova N."/>
            <person name="Pati A."/>
            <person name="Chen A."/>
            <person name="Palaniappan K."/>
            <person name="Land M."/>
            <person name="Hauser L."/>
            <person name="Brambilla E.M."/>
            <person name="Rohde M."/>
            <person name="Verbarg S."/>
            <person name="Goker M."/>
            <person name="Bristow J."/>
            <person name="Eisen J.A."/>
            <person name="Markowitz V."/>
            <person name="Hugenholtz P."/>
            <person name="Kyrpides N.C."/>
            <person name="Klenk H.P."/>
            <person name="Woyke T."/>
        </authorList>
    </citation>
    <scope>NUCLEOTIDE SEQUENCE [LARGE SCALE GENOMIC DNA]</scope>
    <source>
        <strain evidence="3">ATCC 27775 / DSM 1100 / LMG 10767 / O</strain>
    </source>
</reference>
<evidence type="ECO:0000313" key="2">
    <source>
        <dbReference type="EMBL" id="AEE49566.1"/>
    </source>
</evidence>
<dbReference type="NCBIfam" id="TIGR02046">
    <property type="entry name" value="sdhC_b558_fam"/>
    <property type="match status" value="1"/>
</dbReference>
<evidence type="ECO:0000313" key="3">
    <source>
        <dbReference type="Proteomes" id="UP000008461"/>
    </source>
</evidence>